<gene>
    <name evidence="2" type="ORF">BU251_04530</name>
</gene>
<protein>
    <recommendedName>
        <fullName evidence="4">NADH-quinone oxidoreductase subunit</fullName>
    </recommendedName>
</protein>
<feature type="transmembrane region" description="Helical" evidence="1">
    <location>
        <begin position="91"/>
        <end position="109"/>
    </location>
</feature>
<evidence type="ECO:0000256" key="1">
    <source>
        <dbReference type="SAM" id="Phobius"/>
    </source>
</evidence>
<accession>A0A410P4K0</accession>
<dbReference type="EMBL" id="CP019384">
    <property type="protein sequence ID" value="QAT17052.1"/>
    <property type="molecule type" value="Genomic_DNA"/>
</dbReference>
<evidence type="ECO:0008006" key="4">
    <source>
        <dbReference type="Google" id="ProtNLM"/>
    </source>
</evidence>
<keyword evidence="1" id="KW-0812">Transmembrane</keyword>
<dbReference type="OrthoDB" id="9926829at2"/>
<name>A0A410P4K0_VELA1</name>
<feature type="transmembrane region" description="Helical" evidence="1">
    <location>
        <begin position="63"/>
        <end position="85"/>
    </location>
</feature>
<dbReference type="Gene3D" id="1.20.58.1610">
    <property type="entry name" value="NADH:ubiquinone/plastoquinone oxidoreductase, chain 3"/>
    <property type="match status" value="1"/>
</dbReference>
<organism evidence="2 3">
    <name type="scientific">Velamenicoccus archaeovorus</name>
    <dbReference type="NCBI Taxonomy" id="1930593"/>
    <lineage>
        <taxon>Bacteria</taxon>
        <taxon>Pseudomonadati</taxon>
        <taxon>Candidatus Omnitrophota</taxon>
        <taxon>Candidatus Velamenicoccus</taxon>
    </lineage>
</organism>
<dbReference type="Proteomes" id="UP000287243">
    <property type="component" value="Chromosome"/>
</dbReference>
<sequence>MGRYLLAPPVVFAIVFLFLLLLSRGLSVFAFKRKDKREEGTGKAYACGEDVEDHMAQPDYSQFFPFAFFFTVAHVATMMITAIPLESVNTLMMAELYIVAVIAGLFILFRR</sequence>
<dbReference type="RefSeq" id="WP_128699694.1">
    <property type="nucleotide sequence ID" value="NZ_CP019384.1"/>
</dbReference>
<evidence type="ECO:0000313" key="3">
    <source>
        <dbReference type="Proteomes" id="UP000287243"/>
    </source>
</evidence>
<dbReference type="AlphaFoldDB" id="A0A410P4K0"/>
<dbReference type="InterPro" id="IPR038430">
    <property type="entry name" value="NDAH_ubi_oxred_su3_sf"/>
</dbReference>
<proteinExistence type="predicted"/>
<keyword evidence="3" id="KW-1185">Reference proteome</keyword>
<feature type="transmembrane region" description="Helical" evidence="1">
    <location>
        <begin position="6"/>
        <end position="31"/>
    </location>
</feature>
<keyword evidence="1" id="KW-1133">Transmembrane helix</keyword>
<keyword evidence="1" id="KW-0472">Membrane</keyword>
<reference evidence="2 3" key="1">
    <citation type="submission" date="2017-01" db="EMBL/GenBank/DDBJ databases">
        <title>First insights into the biology of 'candidatus Vampirococcus archaeovorus'.</title>
        <authorList>
            <person name="Kizina J."/>
            <person name="Jordan S."/>
            <person name="Stueber K."/>
            <person name="Reinhardt R."/>
            <person name="Harder J."/>
        </authorList>
    </citation>
    <scope>NUCLEOTIDE SEQUENCE [LARGE SCALE GENOMIC DNA]</scope>
    <source>
        <strain evidence="2 3">LiM</strain>
    </source>
</reference>
<dbReference type="KEGG" id="vai:BU251_04530"/>
<evidence type="ECO:0000313" key="2">
    <source>
        <dbReference type="EMBL" id="QAT17052.1"/>
    </source>
</evidence>